<evidence type="ECO:0000256" key="1">
    <source>
        <dbReference type="SAM" id="MobiDB-lite"/>
    </source>
</evidence>
<feature type="region of interest" description="Disordered" evidence="1">
    <location>
        <begin position="352"/>
        <end position="383"/>
    </location>
</feature>
<dbReference type="OrthoDB" id="6111408at2759"/>
<reference evidence="4 5" key="1">
    <citation type="submission" date="2020-06" db="EMBL/GenBank/DDBJ databases">
        <authorList>
            <person name="Li R."/>
            <person name="Bekaert M."/>
        </authorList>
    </citation>
    <scope>NUCLEOTIDE SEQUENCE [LARGE SCALE GENOMIC DNA]</scope>
    <source>
        <strain evidence="5">wild</strain>
    </source>
</reference>
<dbReference type="SUPFAM" id="SSF49854">
    <property type="entry name" value="Spermadhesin, CUB domain"/>
    <property type="match status" value="1"/>
</dbReference>
<organism evidence="4 5">
    <name type="scientific">Mytilus coruscus</name>
    <name type="common">Sea mussel</name>
    <dbReference type="NCBI Taxonomy" id="42192"/>
    <lineage>
        <taxon>Eukaryota</taxon>
        <taxon>Metazoa</taxon>
        <taxon>Spiralia</taxon>
        <taxon>Lophotrochozoa</taxon>
        <taxon>Mollusca</taxon>
        <taxon>Bivalvia</taxon>
        <taxon>Autobranchia</taxon>
        <taxon>Pteriomorphia</taxon>
        <taxon>Mytilida</taxon>
        <taxon>Mytiloidea</taxon>
        <taxon>Mytilidae</taxon>
        <taxon>Mytilinae</taxon>
        <taxon>Mytilus</taxon>
    </lineage>
</organism>
<keyword evidence="2" id="KW-0472">Membrane</keyword>
<evidence type="ECO:0000313" key="4">
    <source>
        <dbReference type="EMBL" id="CAC5426579.1"/>
    </source>
</evidence>
<keyword evidence="2" id="KW-1133">Transmembrane helix</keyword>
<dbReference type="Proteomes" id="UP000507470">
    <property type="component" value="Unassembled WGS sequence"/>
</dbReference>
<evidence type="ECO:0000313" key="5">
    <source>
        <dbReference type="Proteomes" id="UP000507470"/>
    </source>
</evidence>
<dbReference type="AlphaFoldDB" id="A0A6J8F0X3"/>
<sequence length="395" mass="43549">MSNVLIIIALVSVGICTSTLVANVTEACMGNTHSNVLFPSCFSGQVMYVHDVYSYAKTLDSRCPQIQTSNVYTSEGCCAYYNTSEDCGMRYYGPNGDLTTYSDCSGSVSCQKAVGWNDTIKECNQSVFLPQTNYMQLNYYCIEEIEICSMCSCNASGTSLYIWNGEYPKAMNDCSLTSGCSCSITSSGSSQIQLIAFDVRFKMNSTTGDCAQRLHIQDDESEFDIACDDQNAFEKRTAYISTSNRIKLRLDNSLEVSNGYFWIQVQAVDGTDTLTLTCGKENATYGCNDNFTIISENVTEFILPEKDRRNSAAESGNSGGIGTIIGVVVAIIVLVALALLAFKLWKRYKDKHTKVDPKPDPKTDTDDDDMFNNNDQTPITSRAPESVLIRMKTNV</sequence>
<name>A0A6J8F0X3_MYTCO</name>
<proteinExistence type="predicted"/>
<feature type="transmembrane region" description="Helical" evidence="2">
    <location>
        <begin position="319"/>
        <end position="342"/>
    </location>
</feature>
<keyword evidence="3" id="KW-0732">Signal</keyword>
<accession>A0A6J8F0X3</accession>
<evidence type="ECO:0000256" key="2">
    <source>
        <dbReference type="SAM" id="Phobius"/>
    </source>
</evidence>
<protein>
    <submittedName>
        <fullName evidence="4">Uncharacterized protein</fullName>
    </submittedName>
</protein>
<feature type="chain" id="PRO_5026730370" evidence="3">
    <location>
        <begin position="19"/>
        <end position="395"/>
    </location>
</feature>
<keyword evidence="5" id="KW-1185">Reference proteome</keyword>
<keyword evidence="2" id="KW-0812">Transmembrane</keyword>
<feature type="signal peptide" evidence="3">
    <location>
        <begin position="1"/>
        <end position="18"/>
    </location>
</feature>
<gene>
    <name evidence="4" type="ORF">MCOR_58275</name>
</gene>
<feature type="compositionally biased region" description="Polar residues" evidence="1">
    <location>
        <begin position="371"/>
        <end position="380"/>
    </location>
</feature>
<dbReference type="InterPro" id="IPR035914">
    <property type="entry name" value="Sperma_CUB_dom_sf"/>
</dbReference>
<dbReference type="EMBL" id="CACVKT020010437">
    <property type="protein sequence ID" value="CAC5426579.1"/>
    <property type="molecule type" value="Genomic_DNA"/>
</dbReference>
<feature type="compositionally biased region" description="Basic and acidic residues" evidence="1">
    <location>
        <begin position="353"/>
        <end position="364"/>
    </location>
</feature>
<evidence type="ECO:0000256" key="3">
    <source>
        <dbReference type="SAM" id="SignalP"/>
    </source>
</evidence>